<dbReference type="InterPro" id="IPR009721">
    <property type="entry name" value="O-acyltransferase_WSD1_C"/>
</dbReference>
<dbReference type="RefSeq" id="WP_181582449.1">
    <property type="nucleotide sequence ID" value="NZ_CP059399.1"/>
</dbReference>
<evidence type="ECO:0000259" key="1">
    <source>
        <dbReference type="Pfam" id="PF03007"/>
    </source>
</evidence>
<protein>
    <submittedName>
        <fullName evidence="3">DUF1298 domain-containing protein</fullName>
    </submittedName>
</protein>
<sequence length="459" mass="49207">MNSLAPRDATMYWLSARTRNDLFLLYCFADTGVPTAELRETLSRRIIRIPDLLVHVLDTPANIAYPIWAPCEFIDEQCLVHDLPEATWANLTTALGDLLNTGVQAQHRPWRLHLFRDISNAPGFDPGEPALVAVLQLSHALTDGRRAAEIARTLFTDTAADTPPPSLPSWHAGMTGWSAAARALPRIPIDLARTVIRGVAAARAQRELSDLTAAGMIPPPPPTVAPNAFNGGGAEPSSHAVRMLVRDAAEFQVPGFTVTTVAATAISLAMQRYLVDCGHPTGELRAQIPMAVAADEMTRNSYRDLSIDLCTGEPDPHHRAARIAAELITRRTRAEHPLQDAQSAATAALPAPLLHRDVTGYPINQLPEQVSGHTVISSVHRGPADLTLGGGPVRFTAGFPALGSVMHLTHGVHGLGDTVTISVHADPEFIDVDSYAGLLDATLSDMALSDAKKEPARPS</sequence>
<dbReference type="EMBL" id="CP059399">
    <property type="protein sequence ID" value="QLY31253.1"/>
    <property type="molecule type" value="Genomic_DNA"/>
</dbReference>
<organism evidence="3 4">
    <name type="scientific">Nocardia huaxiensis</name>
    <dbReference type="NCBI Taxonomy" id="2755382"/>
    <lineage>
        <taxon>Bacteria</taxon>
        <taxon>Bacillati</taxon>
        <taxon>Actinomycetota</taxon>
        <taxon>Actinomycetes</taxon>
        <taxon>Mycobacteriales</taxon>
        <taxon>Nocardiaceae</taxon>
        <taxon>Nocardia</taxon>
    </lineage>
</organism>
<keyword evidence="4" id="KW-1185">Reference proteome</keyword>
<evidence type="ECO:0000313" key="4">
    <source>
        <dbReference type="Proteomes" id="UP000515512"/>
    </source>
</evidence>
<dbReference type="Pfam" id="PF06974">
    <property type="entry name" value="WS_DGAT_C"/>
    <property type="match status" value="1"/>
</dbReference>
<dbReference type="AlphaFoldDB" id="A0A7D6VBS2"/>
<accession>A0A7D6VBS2</accession>
<reference evidence="3 4" key="1">
    <citation type="submission" date="2020-07" db="EMBL/GenBank/DDBJ databases">
        <authorList>
            <person name="Zhuang K."/>
            <person name="Ran Y."/>
        </authorList>
    </citation>
    <scope>NUCLEOTIDE SEQUENCE [LARGE SCALE GENOMIC DNA]</scope>
    <source>
        <strain evidence="3 4">WCH-YHL-001</strain>
    </source>
</reference>
<gene>
    <name evidence="3" type="ORF">H0264_02445</name>
</gene>
<dbReference type="Pfam" id="PF03007">
    <property type="entry name" value="WS_DGAT_cat"/>
    <property type="match status" value="1"/>
</dbReference>
<dbReference type="KEGG" id="nhu:H0264_02445"/>
<feature type="domain" description="O-acyltransferase WSD1-like N-terminal" evidence="1">
    <location>
        <begin position="5"/>
        <end position="205"/>
    </location>
</feature>
<evidence type="ECO:0000259" key="2">
    <source>
        <dbReference type="Pfam" id="PF06974"/>
    </source>
</evidence>
<dbReference type="GO" id="GO:0045017">
    <property type="term" value="P:glycerolipid biosynthetic process"/>
    <property type="evidence" value="ECO:0007669"/>
    <property type="project" value="InterPro"/>
</dbReference>
<proteinExistence type="predicted"/>
<name>A0A7D6VBS2_9NOCA</name>
<evidence type="ECO:0000313" key="3">
    <source>
        <dbReference type="EMBL" id="QLY31253.1"/>
    </source>
</evidence>
<dbReference type="InterPro" id="IPR004255">
    <property type="entry name" value="O-acyltransferase_WSD1_N"/>
</dbReference>
<dbReference type="GO" id="GO:0004144">
    <property type="term" value="F:diacylglycerol O-acyltransferase activity"/>
    <property type="evidence" value="ECO:0007669"/>
    <property type="project" value="InterPro"/>
</dbReference>
<dbReference type="Proteomes" id="UP000515512">
    <property type="component" value="Chromosome"/>
</dbReference>
<feature type="domain" description="O-acyltransferase WSD1 C-terminal" evidence="2">
    <location>
        <begin position="307"/>
        <end position="444"/>
    </location>
</feature>